<dbReference type="Pfam" id="PF06262">
    <property type="entry name" value="Zincin_1"/>
    <property type="match status" value="1"/>
</dbReference>
<proteinExistence type="predicted"/>
<reference evidence="2 3" key="1">
    <citation type="submission" date="2019-03" db="EMBL/GenBank/DDBJ databases">
        <title>Genomic Encyclopedia of Archaeal and Bacterial Type Strains, Phase II (KMG-II): from individual species to whole genera.</title>
        <authorList>
            <person name="Goeker M."/>
        </authorList>
    </citation>
    <scope>NUCLEOTIDE SEQUENCE [LARGE SCALE GENOMIC DNA]</scope>
    <source>
        <strain evidence="2 3">DSM 45499</strain>
    </source>
</reference>
<evidence type="ECO:0000256" key="1">
    <source>
        <dbReference type="SAM" id="MobiDB-lite"/>
    </source>
</evidence>
<dbReference type="SUPFAM" id="SSF55486">
    <property type="entry name" value="Metalloproteases ('zincins'), catalytic domain"/>
    <property type="match status" value="1"/>
</dbReference>
<organism evidence="2 3">
    <name type="scientific">Actinophytocola oryzae</name>
    <dbReference type="NCBI Taxonomy" id="502181"/>
    <lineage>
        <taxon>Bacteria</taxon>
        <taxon>Bacillati</taxon>
        <taxon>Actinomycetota</taxon>
        <taxon>Actinomycetes</taxon>
        <taxon>Pseudonocardiales</taxon>
        <taxon>Pseudonocardiaceae</taxon>
    </lineage>
</organism>
<dbReference type="Gene3D" id="3.30.2010.20">
    <property type="match status" value="1"/>
</dbReference>
<dbReference type="Proteomes" id="UP000294927">
    <property type="component" value="Unassembled WGS sequence"/>
</dbReference>
<accession>A0A4R7UUZ2</accession>
<dbReference type="CDD" id="cd12954">
    <property type="entry name" value="MMP_TTHA0227_like_1"/>
    <property type="match status" value="1"/>
</dbReference>
<gene>
    <name evidence="2" type="ORF">CLV71_13022</name>
</gene>
<protein>
    <submittedName>
        <fullName evidence="2">Putative Zn-dependent protease with MMP-like domain</fullName>
    </submittedName>
</protein>
<feature type="region of interest" description="Disordered" evidence="1">
    <location>
        <begin position="1"/>
        <end position="40"/>
    </location>
</feature>
<dbReference type="InterPro" id="IPR038555">
    <property type="entry name" value="Zincin_1_sf"/>
</dbReference>
<comment type="caution">
    <text evidence="2">The sequence shown here is derived from an EMBL/GenBank/DDBJ whole genome shotgun (WGS) entry which is preliminary data.</text>
</comment>
<keyword evidence="2" id="KW-0645">Protease</keyword>
<name>A0A4R7UUZ2_9PSEU</name>
<sequence>MGRRLDTLRGVTSTRGRLSRRRRPNRDRHGRGLRGSLYPSTLPAASTRAERFDALVLAALEPIEARWRTELTKLDVAVDDVPDVRGEDEEAIAAEGTLTDAGVPLARLVPAGMDQRGLPTKARIVLFRRPLEARARDGADLAELVHHVLVDQVANYLGVDPTVIDGES</sequence>
<feature type="compositionally biased region" description="Basic residues" evidence="1">
    <location>
        <begin position="17"/>
        <end position="32"/>
    </location>
</feature>
<dbReference type="GO" id="GO:0008233">
    <property type="term" value="F:peptidase activity"/>
    <property type="evidence" value="ECO:0007669"/>
    <property type="project" value="UniProtKB-KW"/>
</dbReference>
<keyword evidence="3" id="KW-1185">Reference proteome</keyword>
<dbReference type="EMBL" id="SOCP01000030">
    <property type="protein sequence ID" value="TDV36816.1"/>
    <property type="molecule type" value="Genomic_DNA"/>
</dbReference>
<dbReference type="AlphaFoldDB" id="A0A4R7UUZ2"/>
<dbReference type="OrthoDB" id="4966605at2"/>
<evidence type="ECO:0000313" key="2">
    <source>
        <dbReference type="EMBL" id="TDV36816.1"/>
    </source>
</evidence>
<keyword evidence="2" id="KW-0378">Hydrolase</keyword>
<evidence type="ECO:0000313" key="3">
    <source>
        <dbReference type="Proteomes" id="UP000294927"/>
    </source>
</evidence>
<dbReference type="InterPro" id="IPR010428">
    <property type="entry name" value="Zincin_1"/>
</dbReference>
<dbReference type="GO" id="GO:0006508">
    <property type="term" value="P:proteolysis"/>
    <property type="evidence" value="ECO:0007669"/>
    <property type="project" value="UniProtKB-KW"/>
</dbReference>